<dbReference type="Proteomes" id="UP000683360">
    <property type="component" value="Unassembled WGS sequence"/>
</dbReference>
<gene>
    <name evidence="2" type="ORF">MEDL_36296</name>
</gene>
<name>A0A8S3SNX3_MYTED</name>
<dbReference type="InterPro" id="IPR035234">
    <property type="entry name" value="IgGFc-bd_N"/>
</dbReference>
<dbReference type="PANTHER" id="PTHR46534:SF1">
    <property type="entry name" value="IGGFC-BINDING PROTEIN N-TERMINAL DOMAIN-CONTAINING PROTEIN"/>
    <property type="match status" value="1"/>
</dbReference>
<dbReference type="PANTHER" id="PTHR46534">
    <property type="entry name" value="IGGFC_BINDING DOMAIN-CONTAINING PROTEIN"/>
    <property type="match status" value="1"/>
</dbReference>
<keyword evidence="3" id="KW-1185">Reference proteome</keyword>
<evidence type="ECO:0000259" key="1">
    <source>
        <dbReference type="Pfam" id="PF17517"/>
    </source>
</evidence>
<feature type="domain" description="IgGFc-binding protein N-terminal" evidence="1">
    <location>
        <begin position="25"/>
        <end position="259"/>
    </location>
</feature>
<reference evidence="2" key="1">
    <citation type="submission" date="2021-03" db="EMBL/GenBank/DDBJ databases">
        <authorList>
            <person name="Bekaert M."/>
        </authorList>
    </citation>
    <scope>NUCLEOTIDE SEQUENCE</scope>
</reference>
<evidence type="ECO:0000313" key="2">
    <source>
        <dbReference type="EMBL" id="CAG2223025.1"/>
    </source>
</evidence>
<organism evidence="2 3">
    <name type="scientific">Mytilus edulis</name>
    <name type="common">Blue mussel</name>
    <dbReference type="NCBI Taxonomy" id="6550"/>
    <lineage>
        <taxon>Eukaryota</taxon>
        <taxon>Metazoa</taxon>
        <taxon>Spiralia</taxon>
        <taxon>Lophotrochozoa</taxon>
        <taxon>Mollusca</taxon>
        <taxon>Bivalvia</taxon>
        <taxon>Autobranchia</taxon>
        <taxon>Pteriomorphia</taxon>
        <taxon>Mytilida</taxon>
        <taxon>Mytiloidea</taxon>
        <taxon>Mytilidae</taxon>
        <taxon>Mytilinae</taxon>
        <taxon>Mytilus</taxon>
    </lineage>
</organism>
<dbReference type="Pfam" id="PF17517">
    <property type="entry name" value="IgGFc_binding"/>
    <property type="match status" value="1"/>
</dbReference>
<proteinExistence type="predicted"/>
<dbReference type="OrthoDB" id="6130110at2759"/>
<sequence length="264" mass="29521">MEVQSSVPISLYGIQDRDKGGYTEAYMAIPRKYLSTNYLLPSFKVYVGADSALTITTTDESTTVTINLRMEKGPLLYNNVNYNNNDVISLVLNKFYSFKLSHSSDLSGTTIQASKPISVLTSSKANQVTGKHSVNELLEMILPLNQIDNFYVIPEIVTRHTSTVRVYCPEETTLSIYNGNNRLTKHVEARDFFDITHHKISYINGNRDFLVMIIPHELPGGTGTVFMMTIHGVNQYMSTYDFAVPAIDNLKSHITVCVKSSALS</sequence>
<accession>A0A8S3SNX3</accession>
<evidence type="ECO:0000313" key="3">
    <source>
        <dbReference type="Proteomes" id="UP000683360"/>
    </source>
</evidence>
<dbReference type="EMBL" id="CAJPWZ010001773">
    <property type="protein sequence ID" value="CAG2223025.1"/>
    <property type="molecule type" value="Genomic_DNA"/>
</dbReference>
<dbReference type="AlphaFoldDB" id="A0A8S3SNX3"/>
<protein>
    <recommendedName>
        <fullName evidence="1">IgGFc-binding protein N-terminal domain-containing protein</fullName>
    </recommendedName>
</protein>
<comment type="caution">
    <text evidence="2">The sequence shown here is derived from an EMBL/GenBank/DDBJ whole genome shotgun (WGS) entry which is preliminary data.</text>
</comment>